<gene>
    <name evidence="1" type="ORF">SAMN05216233_101489</name>
</gene>
<dbReference type="RefSeq" id="WP_175469444.1">
    <property type="nucleotide sequence ID" value="NZ_FMUX01000001.1"/>
</dbReference>
<evidence type="ECO:0000313" key="1">
    <source>
        <dbReference type="EMBL" id="SCX82178.1"/>
    </source>
</evidence>
<proteinExistence type="predicted"/>
<dbReference type="EMBL" id="FMUX01000001">
    <property type="protein sequence ID" value="SCX82178.1"/>
    <property type="molecule type" value="Genomic_DNA"/>
</dbReference>
<organism evidence="1 2">
    <name type="scientific">Desulfoluna spongiiphila</name>
    <dbReference type="NCBI Taxonomy" id="419481"/>
    <lineage>
        <taxon>Bacteria</taxon>
        <taxon>Pseudomonadati</taxon>
        <taxon>Thermodesulfobacteriota</taxon>
        <taxon>Desulfobacteria</taxon>
        <taxon>Desulfobacterales</taxon>
        <taxon>Desulfolunaceae</taxon>
        <taxon>Desulfoluna</taxon>
    </lineage>
</organism>
<reference evidence="1 2" key="1">
    <citation type="submission" date="2016-10" db="EMBL/GenBank/DDBJ databases">
        <authorList>
            <person name="de Groot N.N."/>
        </authorList>
    </citation>
    <scope>NUCLEOTIDE SEQUENCE [LARGE SCALE GENOMIC DNA]</scope>
    <source>
        <strain evidence="1 2">AA1</strain>
    </source>
</reference>
<dbReference type="Pfam" id="PF10050">
    <property type="entry name" value="DUF2284"/>
    <property type="match status" value="1"/>
</dbReference>
<dbReference type="STRING" id="419481.SAMN05216233_101489"/>
<dbReference type="AlphaFoldDB" id="A0A1G5AWA6"/>
<accession>A0A1G5AWA6</accession>
<dbReference type="Proteomes" id="UP000198870">
    <property type="component" value="Unassembled WGS sequence"/>
</dbReference>
<evidence type="ECO:0000313" key="2">
    <source>
        <dbReference type="Proteomes" id="UP000198870"/>
    </source>
</evidence>
<sequence>MTNTQPMSLQDITEQMMAIAREFGASDAKVVDAAALTVNPELVRYCREPKCPNYGTSGHCPPHGPSAREFELSLDWYEKAVVFKYDLPVSVLMTDERLPVSRKIHETAAILERFAGRAGCVMTMGVATGGCKSLFCSEFDDCLRLKGGLCRHEGLSKPSMSGLGLDFTALCELAGWPVNKVTSESCASDGGMGALAGLVLIGRTP</sequence>
<keyword evidence="2" id="KW-1185">Reference proteome</keyword>
<protein>
    <submittedName>
        <fullName evidence="1">Predicted metal-binding protein</fullName>
    </submittedName>
</protein>
<name>A0A1G5AWA6_9BACT</name>
<dbReference type="InterPro" id="IPR019271">
    <property type="entry name" value="DUF2284_metal-binding"/>
</dbReference>